<proteinExistence type="predicted"/>
<protein>
    <submittedName>
        <fullName evidence="9">ABC transporter permease subunit</fullName>
    </submittedName>
</protein>
<keyword evidence="5 7" id="KW-1133">Transmembrane helix</keyword>
<dbReference type="Pfam" id="PF00528">
    <property type="entry name" value="BPD_transp_1"/>
    <property type="match status" value="1"/>
</dbReference>
<dbReference type="GO" id="GO:0005886">
    <property type="term" value="C:plasma membrane"/>
    <property type="evidence" value="ECO:0007669"/>
    <property type="project" value="UniProtKB-SubCell"/>
</dbReference>
<evidence type="ECO:0000313" key="10">
    <source>
        <dbReference type="Proteomes" id="UP000325054"/>
    </source>
</evidence>
<name>A0A5D4UA69_9BACI</name>
<keyword evidence="6 7" id="KW-0472">Membrane</keyword>
<evidence type="ECO:0000256" key="6">
    <source>
        <dbReference type="ARBA" id="ARBA00023136"/>
    </source>
</evidence>
<feature type="transmembrane region" description="Helical" evidence="7">
    <location>
        <begin position="235"/>
        <end position="252"/>
    </location>
</feature>
<feature type="transmembrane region" description="Helical" evidence="7">
    <location>
        <begin position="206"/>
        <end position="223"/>
    </location>
</feature>
<feature type="transmembrane region" description="Helical" evidence="7">
    <location>
        <begin position="95"/>
        <end position="118"/>
    </location>
</feature>
<evidence type="ECO:0000313" key="9">
    <source>
        <dbReference type="EMBL" id="TYS84275.1"/>
    </source>
</evidence>
<dbReference type="SUPFAM" id="SSF161098">
    <property type="entry name" value="MetI-like"/>
    <property type="match status" value="1"/>
</dbReference>
<keyword evidence="4 7" id="KW-0812">Transmembrane</keyword>
<dbReference type="EMBL" id="VTEW01000001">
    <property type="protein sequence ID" value="TYS84275.1"/>
    <property type="molecule type" value="Genomic_DNA"/>
</dbReference>
<dbReference type="AlphaFoldDB" id="A0A5D4UA69"/>
<sequence length="302" mass="34902">MQRFKTGRLATNFAIGIFKIIAEIALTIFLTSFIIIFAKSYFFLFTPQWFDVFLNNYKRLLTHLIHFTEIRIRISQFKAQSLTEVIIEPYSYTSILIICILVLSIVVGVLLSLFTILLPEKLKKVVHQLAFFLESIPDVVLIFSIQLGIIWIFKKSAVLLVNPIGGPQDVYLLPIIVTSILPAIMLFQITIISLEEEKDKAYVDFAYSKGLSTAWIIVIHIFRNVCVTVFSKIQFLLWFIISNLLITEYLFNMRGLFSFIYRNLHSSEVLVICLLMIFLPLYFLDHVGKWITNRLSGERGLV</sequence>
<evidence type="ECO:0000256" key="7">
    <source>
        <dbReference type="SAM" id="Phobius"/>
    </source>
</evidence>
<feature type="transmembrane region" description="Helical" evidence="7">
    <location>
        <begin position="20"/>
        <end position="44"/>
    </location>
</feature>
<dbReference type="InterPro" id="IPR000515">
    <property type="entry name" value="MetI-like"/>
</dbReference>
<evidence type="ECO:0000256" key="4">
    <source>
        <dbReference type="ARBA" id="ARBA00022692"/>
    </source>
</evidence>
<comment type="subcellular location">
    <subcellularLocation>
        <location evidence="1">Cell membrane</location>
        <topology evidence="1">Multi-pass membrane protein</topology>
    </subcellularLocation>
</comment>
<feature type="transmembrane region" description="Helical" evidence="7">
    <location>
        <begin position="264"/>
        <end position="284"/>
    </location>
</feature>
<dbReference type="GO" id="GO:0055085">
    <property type="term" value="P:transmembrane transport"/>
    <property type="evidence" value="ECO:0007669"/>
    <property type="project" value="InterPro"/>
</dbReference>
<keyword evidence="2" id="KW-0813">Transport</keyword>
<reference evidence="9 10" key="1">
    <citation type="submission" date="2019-08" db="EMBL/GenBank/DDBJ databases">
        <title>Bacillus genomes from the desert of Cuatro Cienegas, Coahuila.</title>
        <authorList>
            <person name="Olmedo-Alvarez G."/>
        </authorList>
    </citation>
    <scope>NUCLEOTIDE SEQUENCE [LARGE SCALE GENOMIC DNA]</scope>
    <source>
        <strain evidence="9 10">CH451a_14T</strain>
    </source>
</reference>
<evidence type="ECO:0000259" key="8">
    <source>
        <dbReference type="Pfam" id="PF00528"/>
    </source>
</evidence>
<dbReference type="Gene3D" id="1.10.3720.10">
    <property type="entry name" value="MetI-like"/>
    <property type="match status" value="1"/>
</dbReference>
<feature type="transmembrane region" description="Helical" evidence="7">
    <location>
        <begin position="173"/>
        <end position="194"/>
    </location>
</feature>
<feature type="transmembrane region" description="Helical" evidence="7">
    <location>
        <begin position="130"/>
        <end position="153"/>
    </location>
</feature>
<feature type="domain" description="ABC transmembrane type-1" evidence="8">
    <location>
        <begin position="105"/>
        <end position="283"/>
    </location>
</feature>
<dbReference type="OrthoDB" id="2958608at2"/>
<dbReference type="InterPro" id="IPR035906">
    <property type="entry name" value="MetI-like_sf"/>
</dbReference>
<evidence type="ECO:0000256" key="5">
    <source>
        <dbReference type="ARBA" id="ARBA00022989"/>
    </source>
</evidence>
<organism evidence="9 10">
    <name type="scientific">Rossellomorea aquimaris</name>
    <dbReference type="NCBI Taxonomy" id="189382"/>
    <lineage>
        <taxon>Bacteria</taxon>
        <taxon>Bacillati</taxon>
        <taxon>Bacillota</taxon>
        <taxon>Bacilli</taxon>
        <taxon>Bacillales</taxon>
        <taxon>Bacillaceae</taxon>
        <taxon>Rossellomorea</taxon>
    </lineage>
</organism>
<keyword evidence="3" id="KW-1003">Cell membrane</keyword>
<dbReference type="RefSeq" id="WP_148990618.1">
    <property type="nucleotide sequence ID" value="NZ_VTEW01000001.1"/>
</dbReference>
<dbReference type="PANTHER" id="PTHR30465:SF44">
    <property type="entry name" value="ABC-TYPE DIPEPTIDE_OLIGOPEPTIDE TRANSPORT SYSTEM, PERMEASE COMPONENT"/>
    <property type="match status" value="1"/>
</dbReference>
<comment type="caution">
    <text evidence="9">The sequence shown here is derived from an EMBL/GenBank/DDBJ whole genome shotgun (WGS) entry which is preliminary data.</text>
</comment>
<gene>
    <name evidence="9" type="ORF">FZC80_01985</name>
</gene>
<accession>A0A5D4UA69</accession>
<evidence type="ECO:0000256" key="3">
    <source>
        <dbReference type="ARBA" id="ARBA00022475"/>
    </source>
</evidence>
<evidence type="ECO:0000256" key="1">
    <source>
        <dbReference type="ARBA" id="ARBA00004651"/>
    </source>
</evidence>
<dbReference type="PANTHER" id="PTHR30465">
    <property type="entry name" value="INNER MEMBRANE ABC TRANSPORTER"/>
    <property type="match status" value="1"/>
</dbReference>
<evidence type="ECO:0000256" key="2">
    <source>
        <dbReference type="ARBA" id="ARBA00022448"/>
    </source>
</evidence>
<dbReference type="Proteomes" id="UP000325054">
    <property type="component" value="Unassembled WGS sequence"/>
</dbReference>